<dbReference type="InterPro" id="IPR005801">
    <property type="entry name" value="ADC_synthase"/>
</dbReference>
<evidence type="ECO:0000259" key="1">
    <source>
        <dbReference type="Pfam" id="PF00425"/>
    </source>
</evidence>
<dbReference type="Proteomes" id="UP001330812">
    <property type="component" value="Chromosome"/>
</dbReference>
<evidence type="ECO:0000313" key="3">
    <source>
        <dbReference type="Proteomes" id="UP001330812"/>
    </source>
</evidence>
<keyword evidence="2" id="KW-0808">Transferase</keyword>
<dbReference type="PANTHER" id="PTHR11236">
    <property type="entry name" value="AMINOBENZOATE/ANTHRANILATE SYNTHASE"/>
    <property type="match status" value="1"/>
</dbReference>
<keyword evidence="3" id="KW-1185">Reference proteome</keyword>
<dbReference type="InterPro" id="IPR015890">
    <property type="entry name" value="Chorismate_C"/>
</dbReference>
<feature type="domain" description="Chorismate-utilising enzyme C-terminal" evidence="1">
    <location>
        <begin position="121"/>
        <end position="377"/>
    </location>
</feature>
<name>A0ABZ1I7T0_9PSEU</name>
<dbReference type="Gene3D" id="3.60.120.10">
    <property type="entry name" value="Anthranilate synthase"/>
    <property type="match status" value="1"/>
</dbReference>
<dbReference type="RefSeq" id="WP_326568886.1">
    <property type="nucleotide sequence ID" value="NZ_CP142149.1"/>
</dbReference>
<sequence length="387" mass="42064">MSEPESPVVRFDDFRAGSANPSFALRDPVAVLSAESPAEVAAVLVAAEEAARRGHWVAGFVGYEAAAGLDPLLPVAGRPADDPLARLPLAWFGVFARREQVALPSRPDAGVEGSWALDRGEEAYVGEVEAIRHGIAQGSFYQVNLTARLRGREPEPSARYALLAHRQRTEFSAFLRTGDHDVLSVSPELFFALDGRLITTRPMKGTARRGRTPEEDRLLRARLLASAKERAENVMIVDLLRNDLSRVAATGSVRVSELLVAEAYPTTWQLTSTVRATVRPEVGLLDLFRALFPSGSVTGAPKIAAMRAVAEIEGRPRGVYCGAIGFLRPGTEPSMRFSVGIRTLTVDRCSGYAEYGTGGGITWSSEARAEWDELWAKTEVLRDITAY</sequence>
<dbReference type="SUPFAM" id="SSF56322">
    <property type="entry name" value="ADC synthase"/>
    <property type="match status" value="1"/>
</dbReference>
<dbReference type="PANTHER" id="PTHR11236:SF50">
    <property type="entry name" value="AMINODEOXYCHORISMATE SYNTHASE COMPONENT 1"/>
    <property type="match status" value="1"/>
</dbReference>
<organism evidence="2 3">
    <name type="scientific">Amycolatopsis rhabdoformis</name>
    <dbReference type="NCBI Taxonomy" id="1448059"/>
    <lineage>
        <taxon>Bacteria</taxon>
        <taxon>Bacillati</taxon>
        <taxon>Actinomycetota</taxon>
        <taxon>Actinomycetes</taxon>
        <taxon>Pseudonocardiales</taxon>
        <taxon>Pseudonocardiaceae</taxon>
        <taxon>Amycolatopsis</taxon>
    </lineage>
</organism>
<dbReference type="GO" id="GO:0046820">
    <property type="term" value="F:4-amino-4-deoxychorismate synthase activity"/>
    <property type="evidence" value="ECO:0007669"/>
    <property type="project" value="UniProtKB-EC"/>
</dbReference>
<dbReference type="EC" id="2.6.1.85" evidence="2"/>
<protein>
    <submittedName>
        <fullName evidence="2">Aminodeoxychorismate synthase component I</fullName>
        <ecNumber evidence="2">2.6.1.85</ecNumber>
    </submittedName>
</protein>
<evidence type="ECO:0000313" key="2">
    <source>
        <dbReference type="EMBL" id="WSE29928.1"/>
    </source>
</evidence>
<reference evidence="2 3" key="1">
    <citation type="journal article" date="2015" name="Int. J. Syst. Evol. Microbiol.">
        <title>Amycolatopsis rhabdoformis sp. nov., an actinomycete isolated from a tropical forest soil.</title>
        <authorList>
            <person name="Souza W.R."/>
            <person name="Silva R.E."/>
            <person name="Goodfellow M."/>
            <person name="Busarakam K."/>
            <person name="Figueiro F.S."/>
            <person name="Ferreira D."/>
            <person name="Rodrigues-Filho E."/>
            <person name="Moraes L.A.B."/>
            <person name="Zucchi T.D."/>
        </authorList>
    </citation>
    <scope>NUCLEOTIDE SEQUENCE [LARGE SCALE GENOMIC DNA]</scope>
    <source>
        <strain evidence="2 3">NCIMB 14900</strain>
    </source>
</reference>
<dbReference type="PRINTS" id="PR00095">
    <property type="entry name" value="ANTSNTHASEI"/>
</dbReference>
<keyword evidence="2" id="KW-0032">Aminotransferase</keyword>
<dbReference type="InterPro" id="IPR005802">
    <property type="entry name" value="ADC_synth_comp_1"/>
</dbReference>
<accession>A0ABZ1I7T0</accession>
<dbReference type="InterPro" id="IPR019999">
    <property type="entry name" value="Anth_synth_I-like"/>
</dbReference>
<proteinExistence type="predicted"/>
<dbReference type="Pfam" id="PF00425">
    <property type="entry name" value="Chorismate_bind"/>
    <property type="match status" value="1"/>
</dbReference>
<gene>
    <name evidence="2" type="primary">pabB</name>
    <name evidence="2" type="ORF">VSH64_45270</name>
</gene>
<dbReference type="EMBL" id="CP142149">
    <property type="protein sequence ID" value="WSE29928.1"/>
    <property type="molecule type" value="Genomic_DNA"/>
</dbReference>
<dbReference type="NCBIfam" id="TIGR00553">
    <property type="entry name" value="pabB"/>
    <property type="match status" value="1"/>
</dbReference>